<evidence type="ECO:0000256" key="1">
    <source>
        <dbReference type="SAM" id="MobiDB-lite"/>
    </source>
</evidence>
<dbReference type="GeneID" id="25311903"/>
<dbReference type="OrthoDB" id="5386823at2759"/>
<evidence type="ECO:0000313" key="3">
    <source>
        <dbReference type="Proteomes" id="UP000053029"/>
    </source>
</evidence>
<dbReference type="AlphaFoldDB" id="A0A0D2G142"/>
<feature type="compositionally biased region" description="Polar residues" evidence="1">
    <location>
        <begin position="86"/>
        <end position="98"/>
    </location>
</feature>
<evidence type="ECO:0000313" key="2">
    <source>
        <dbReference type="EMBL" id="KIW74473.1"/>
    </source>
</evidence>
<feature type="compositionally biased region" description="Low complexity" evidence="1">
    <location>
        <begin position="68"/>
        <end position="78"/>
    </location>
</feature>
<feature type="compositionally biased region" description="Polar residues" evidence="1">
    <location>
        <begin position="48"/>
        <end position="65"/>
    </location>
</feature>
<dbReference type="EMBL" id="KN846977">
    <property type="protein sequence ID" value="KIW74473.1"/>
    <property type="molecule type" value="Genomic_DNA"/>
</dbReference>
<dbReference type="HOGENOM" id="CLU_135725_0_0_1"/>
<dbReference type="RefSeq" id="XP_013278281.1">
    <property type="nucleotide sequence ID" value="XM_013422827.1"/>
</dbReference>
<reference evidence="2 3" key="1">
    <citation type="submission" date="2015-01" db="EMBL/GenBank/DDBJ databases">
        <title>The Genome Sequence of Fonsecaea pedrosoi CBS 271.37.</title>
        <authorList>
            <consortium name="The Broad Institute Genomics Platform"/>
            <person name="Cuomo C."/>
            <person name="de Hoog S."/>
            <person name="Gorbushina A."/>
            <person name="Stielow B."/>
            <person name="Teixiera M."/>
            <person name="Abouelleil A."/>
            <person name="Chapman S.B."/>
            <person name="Priest M."/>
            <person name="Young S.K."/>
            <person name="Wortman J."/>
            <person name="Nusbaum C."/>
            <person name="Birren B."/>
        </authorList>
    </citation>
    <scope>NUCLEOTIDE SEQUENCE [LARGE SCALE GENOMIC DNA]</scope>
    <source>
        <strain evidence="2 3">CBS 271.37</strain>
    </source>
</reference>
<sequence>MDLFHTVTQTIDQVLTCDWYDTFRSFKMEGNKAQDKTMDTVPGGETPQYESIKTATVPTSKQRGQLGSGSNTTETPSTSEERGKQTTENIRYGQNISESGMGGKTVAQDGQAGQQGGYGGTPDQAEGQKDTRPQQGYGAGSGVGA</sequence>
<proteinExistence type="predicted"/>
<dbReference type="Proteomes" id="UP000053029">
    <property type="component" value="Unassembled WGS sequence"/>
</dbReference>
<protein>
    <submittedName>
        <fullName evidence="2">Uncharacterized protein</fullName>
    </submittedName>
</protein>
<keyword evidence="3" id="KW-1185">Reference proteome</keyword>
<accession>A0A0D2G142</accession>
<feature type="region of interest" description="Disordered" evidence="1">
    <location>
        <begin position="33"/>
        <end position="145"/>
    </location>
</feature>
<organism evidence="2 3">
    <name type="scientific">Fonsecaea pedrosoi CBS 271.37</name>
    <dbReference type="NCBI Taxonomy" id="1442368"/>
    <lineage>
        <taxon>Eukaryota</taxon>
        <taxon>Fungi</taxon>
        <taxon>Dikarya</taxon>
        <taxon>Ascomycota</taxon>
        <taxon>Pezizomycotina</taxon>
        <taxon>Eurotiomycetes</taxon>
        <taxon>Chaetothyriomycetidae</taxon>
        <taxon>Chaetothyriales</taxon>
        <taxon>Herpotrichiellaceae</taxon>
        <taxon>Fonsecaea</taxon>
    </lineage>
</organism>
<dbReference type="VEuPathDB" id="FungiDB:Z517_12413"/>
<name>A0A0D2G142_9EURO</name>
<gene>
    <name evidence="2" type="ORF">Z517_12413</name>
</gene>